<dbReference type="AlphaFoldDB" id="Q6AQ50"/>
<dbReference type="InterPro" id="IPR041614">
    <property type="entry name" value="DprA_WH"/>
</dbReference>
<sequence>MGLPLCSASGLGVRGFWRLIEFYHHPSRVLDASLAQIRSVAGLREGQLAGFADPQSLRLSAAEELGRLDALGLLAISFSSPLYPENLKQIFDPPPVLYASGDLSLLNTHALAIVGARASTSYGRRVAHNLSSAVSLAGLTVVSGLALGVDTAAHEGALAVSGKTIAVLGCGLDIVYPYQNKKLYKIIAGEGLVITEYPLGTRPDGFRFPARNRIIAGMSDGVLVVEAARKSGSLITAQLALDFNREVFAVPGQIDSVKSAGTHILLQQGAKLVHDVTDILEEFPFPLRVGQGGQKGEASLPSEAGQQILDLLDVYPSSQEELMVESKLSAKKVAEELLLLELEDLIEILPGNMVRRV</sequence>
<reference evidence="5" key="1">
    <citation type="journal article" date="2004" name="Environ. Microbiol.">
        <title>The genome of Desulfotalea psychrophila, a sulfate-reducing bacterium from permanently cold Arctic sediments.</title>
        <authorList>
            <person name="Rabus R."/>
            <person name="Ruepp A."/>
            <person name="Frickey T."/>
            <person name="Rattei T."/>
            <person name="Fartmann B."/>
            <person name="Stark M."/>
            <person name="Bauer M."/>
            <person name="Zibat A."/>
            <person name="Lombardot T."/>
            <person name="Becker I."/>
            <person name="Amann J."/>
            <person name="Gellner K."/>
            <person name="Teeling H."/>
            <person name="Leuschner W.D."/>
            <person name="Gloeckner F.-O."/>
            <person name="Lupas A.N."/>
            <person name="Amann R."/>
            <person name="Klenk H.-P."/>
        </authorList>
    </citation>
    <scope>NUCLEOTIDE SEQUENCE [LARGE SCALE GENOMIC DNA]</scope>
    <source>
        <strain evidence="5">DSM 12343 / LSv54</strain>
    </source>
</reference>
<dbReference type="PANTHER" id="PTHR43022:SF1">
    <property type="entry name" value="PROTEIN SMF"/>
    <property type="match status" value="1"/>
</dbReference>
<evidence type="ECO:0000313" key="5">
    <source>
        <dbReference type="Proteomes" id="UP000000602"/>
    </source>
</evidence>
<dbReference type="Gene3D" id="1.10.10.10">
    <property type="entry name" value="Winged helix-like DNA-binding domain superfamily/Winged helix DNA-binding domain"/>
    <property type="match status" value="1"/>
</dbReference>
<dbReference type="InterPro" id="IPR036388">
    <property type="entry name" value="WH-like_DNA-bd_sf"/>
</dbReference>
<dbReference type="Gene3D" id="3.40.50.450">
    <property type="match status" value="1"/>
</dbReference>
<gene>
    <name evidence="4" type="ordered locus">DP0794</name>
</gene>
<dbReference type="Pfam" id="PF17782">
    <property type="entry name" value="WHD_DprA"/>
    <property type="match status" value="1"/>
</dbReference>
<dbReference type="Pfam" id="PF02481">
    <property type="entry name" value="DNA_processg_A"/>
    <property type="match status" value="1"/>
</dbReference>
<protein>
    <submittedName>
        <fullName evidence="4">Probable SMF protein (DNA processing chain A)</fullName>
    </submittedName>
</protein>
<comment type="similarity">
    <text evidence="1">Belongs to the DprA/Smf family.</text>
</comment>
<dbReference type="eggNOG" id="COG0758">
    <property type="taxonomic scope" value="Bacteria"/>
</dbReference>
<dbReference type="InterPro" id="IPR003488">
    <property type="entry name" value="DprA"/>
</dbReference>
<dbReference type="Proteomes" id="UP000000602">
    <property type="component" value="Chromosome"/>
</dbReference>
<accession>Q6AQ50</accession>
<evidence type="ECO:0000313" key="4">
    <source>
        <dbReference type="EMBL" id="CAG35523.1"/>
    </source>
</evidence>
<dbReference type="PANTHER" id="PTHR43022">
    <property type="entry name" value="PROTEIN SMF"/>
    <property type="match status" value="1"/>
</dbReference>
<dbReference type="HOGENOM" id="CLU_029601_1_1_7"/>
<evidence type="ECO:0000259" key="3">
    <source>
        <dbReference type="Pfam" id="PF17782"/>
    </source>
</evidence>
<keyword evidence="5" id="KW-1185">Reference proteome</keyword>
<dbReference type="GO" id="GO:0009294">
    <property type="term" value="P:DNA-mediated transformation"/>
    <property type="evidence" value="ECO:0007669"/>
    <property type="project" value="InterPro"/>
</dbReference>
<proteinExistence type="inferred from homology"/>
<dbReference type="KEGG" id="dps:DP0794"/>
<name>Q6AQ50_DESPS</name>
<evidence type="ECO:0000259" key="2">
    <source>
        <dbReference type="Pfam" id="PF02481"/>
    </source>
</evidence>
<feature type="domain" description="DprA winged helix" evidence="3">
    <location>
        <begin position="302"/>
        <end position="352"/>
    </location>
</feature>
<dbReference type="SUPFAM" id="SSF102405">
    <property type="entry name" value="MCP/YpsA-like"/>
    <property type="match status" value="1"/>
</dbReference>
<feature type="domain" description="Smf/DprA SLOG" evidence="2">
    <location>
        <begin position="76"/>
        <end position="283"/>
    </location>
</feature>
<dbReference type="STRING" id="177439.DP0794"/>
<dbReference type="OrthoDB" id="9785707at2"/>
<dbReference type="NCBIfam" id="TIGR00732">
    <property type="entry name" value="dprA"/>
    <property type="match status" value="1"/>
</dbReference>
<evidence type="ECO:0000256" key="1">
    <source>
        <dbReference type="ARBA" id="ARBA00006525"/>
    </source>
</evidence>
<dbReference type="InterPro" id="IPR057666">
    <property type="entry name" value="DrpA_SLOG"/>
</dbReference>
<organism evidence="4 5">
    <name type="scientific">Desulfotalea psychrophila (strain LSv54 / DSM 12343)</name>
    <dbReference type="NCBI Taxonomy" id="177439"/>
    <lineage>
        <taxon>Bacteria</taxon>
        <taxon>Pseudomonadati</taxon>
        <taxon>Thermodesulfobacteriota</taxon>
        <taxon>Desulfobulbia</taxon>
        <taxon>Desulfobulbales</taxon>
        <taxon>Desulfocapsaceae</taxon>
        <taxon>Desulfotalea</taxon>
    </lineage>
</organism>
<dbReference type="EMBL" id="CR522870">
    <property type="protein sequence ID" value="CAG35523.1"/>
    <property type="molecule type" value="Genomic_DNA"/>
</dbReference>